<organism evidence="1 2">
    <name type="scientific">Sparassis crispa</name>
    <dbReference type="NCBI Taxonomy" id="139825"/>
    <lineage>
        <taxon>Eukaryota</taxon>
        <taxon>Fungi</taxon>
        <taxon>Dikarya</taxon>
        <taxon>Basidiomycota</taxon>
        <taxon>Agaricomycotina</taxon>
        <taxon>Agaricomycetes</taxon>
        <taxon>Polyporales</taxon>
        <taxon>Sparassidaceae</taxon>
        <taxon>Sparassis</taxon>
    </lineage>
</organism>
<reference evidence="1 2" key="1">
    <citation type="journal article" date="2018" name="Sci. Rep.">
        <title>Genome sequence of the cauliflower mushroom Sparassis crispa (Hanabiratake) and its association with beneficial usage.</title>
        <authorList>
            <person name="Kiyama R."/>
            <person name="Furutani Y."/>
            <person name="Kawaguchi K."/>
            <person name="Nakanishi T."/>
        </authorList>
    </citation>
    <scope>NUCLEOTIDE SEQUENCE [LARGE SCALE GENOMIC DNA]</scope>
</reference>
<protein>
    <submittedName>
        <fullName evidence="1">Uncharacterized protein</fullName>
    </submittedName>
</protein>
<dbReference type="InParanoid" id="A0A401GRD8"/>
<accession>A0A401GRD8</accession>
<proteinExistence type="predicted"/>
<evidence type="ECO:0000313" key="1">
    <source>
        <dbReference type="EMBL" id="GBE84284.1"/>
    </source>
</evidence>
<evidence type="ECO:0000313" key="2">
    <source>
        <dbReference type="Proteomes" id="UP000287166"/>
    </source>
</evidence>
<sequence>MTATYVNTLGFCMAQIGDSQFSLATTCPSPWVIDEPQVPCAVLSDILDWPTDFTECQQLRAASYLLLLRVSRGMSRMSVSYLLIKYCQDPAPSGGNYVLATNKTAQ</sequence>
<dbReference type="Proteomes" id="UP000287166">
    <property type="component" value="Unassembled WGS sequence"/>
</dbReference>
<dbReference type="EMBL" id="BFAD01000006">
    <property type="protein sequence ID" value="GBE84284.1"/>
    <property type="molecule type" value="Genomic_DNA"/>
</dbReference>
<comment type="caution">
    <text evidence="1">The sequence shown here is derived from an EMBL/GenBank/DDBJ whole genome shotgun (WGS) entry which is preliminary data.</text>
</comment>
<dbReference type="RefSeq" id="XP_027615197.1">
    <property type="nucleotide sequence ID" value="XM_027759396.1"/>
</dbReference>
<dbReference type="GeneID" id="38781201"/>
<keyword evidence="2" id="KW-1185">Reference proteome</keyword>
<gene>
    <name evidence="1" type="ORF">SCP_0602620</name>
</gene>
<name>A0A401GRD8_9APHY</name>
<dbReference type="AlphaFoldDB" id="A0A401GRD8"/>